<evidence type="ECO:0000313" key="2">
    <source>
        <dbReference type="Proteomes" id="UP000827872"/>
    </source>
</evidence>
<proteinExistence type="predicted"/>
<dbReference type="Proteomes" id="UP000827872">
    <property type="component" value="Linkage Group LG05"/>
</dbReference>
<accession>A0ACB8F545</accession>
<evidence type="ECO:0000313" key="1">
    <source>
        <dbReference type="EMBL" id="KAH8000468.1"/>
    </source>
</evidence>
<dbReference type="EMBL" id="CM037618">
    <property type="protein sequence ID" value="KAH8000468.1"/>
    <property type="molecule type" value="Genomic_DNA"/>
</dbReference>
<organism evidence="1 2">
    <name type="scientific">Sphaerodactylus townsendi</name>
    <dbReference type="NCBI Taxonomy" id="933632"/>
    <lineage>
        <taxon>Eukaryota</taxon>
        <taxon>Metazoa</taxon>
        <taxon>Chordata</taxon>
        <taxon>Craniata</taxon>
        <taxon>Vertebrata</taxon>
        <taxon>Euteleostomi</taxon>
        <taxon>Lepidosauria</taxon>
        <taxon>Squamata</taxon>
        <taxon>Bifurcata</taxon>
        <taxon>Gekkota</taxon>
        <taxon>Sphaerodactylidae</taxon>
        <taxon>Sphaerodactylus</taxon>
    </lineage>
</organism>
<protein>
    <submittedName>
        <fullName evidence="1">Uncharacterized protein</fullName>
    </submittedName>
</protein>
<sequence length="105" mass="12296">MIEGSCQACKMIKLALSNSAFLAFLYLIRIDVTEVQIFIIIMHLLAMIGGPTFWHTMVNLFILCITCKIYIYIYISLNCHFKHFVIQLEEYHINFIGKSYHFPVE</sequence>
<name>A0ACB8F545_9SAUR</name>
<reference evidence="1" key="1">
    <citation type="submission" date="2021-08" db="EMBL/GenBank/DDBJ databases">
        <title>The first chromosome-level gecko genome reveals the dynamic sex chromosomes of Neotropical dwarf geckos (Sphaerodactylidae: Sphaerodactylus).</title>
        <authorList>
            <person name="Pinto B.J."/>
            <person name="Keating S.E."/>
            <person name="Gamble T."/>
        </authorList>
    </citation>
    <scope>NUCLEOTIDE SEQUENCE</scope>
    <source>
        <strain evidence="1">TG3544</strain>
    </source>
</reference>
<gene>
    <name evidence="1" type="ORF">K3G42_025720</name>
</gene>
<comment type="caution">
    <text evidence="1">The sequence shown here is derived from an EMBL/GenBank/DDBJ whole genome shotgun (WGS) entry which is preliminary data.</text>
</comment>
<keyword evidence="2" id="KW-1185">Reference proteome</keyword>